<sequence length="282" mass="32456">MRAIYVYDKLEKDFISKDLSDDWARFMGEVEEYISDNFKERSMGLVCDFTKEIKSVYCAVFPTNEVMEKLIEDNVKDAMLFLHHPSNWDIRRSQLFYQMDRELLEKFKINRIPIYILHVPLDNYSEYSTSKTLADALDIVVEKPFKKYFGSLSGVIGKTQCSTIEELQDRYSQVLGHKTKLYCYGKSDILAGKVAIVAGGGNSIDTVSEMLEEDVKVLITGISTDIERYSEVHKFEKDNKVNVLGGTHYSSEKFACLKMCTYFEKLGLSSTFIHGEPVYEDM</sequence>
<evidence type="ECO:0000256" key="3">
    <source>
        <dbReference type="ARBA" id="ARBA00022723"/>
    </source>
</evidence>
<feature type="binding site" evidence="4">
    <location>
        <position position="248"/>
    </location>
    <ligand>
        <name>a divalent metal cation</name>
        <dbReference type="ChEBI" id="CHEBI:60240"/>
        <label>1</label>
    </ligand>
</feature>
<dbReference type="GO" id="GO:0005737">
    <property type="term" value="C:cytoplasm"/>
    <property type="evidence" value="ECO:0007669"/>
    <property type="project" value="TreeGrafter"/>
</dbReference>
<gene>
    <name evidence="5" type="ORF">C1I91_19740</name>
</gene>
<comment type="similarity">
    <text evidence="1">Belongs to the GTP cyclohydrolase I type 2/NIF3 family.</text>
</comment>
<dbReference type="RefSeq" id="WP_128214412.1">
    <property type="nucleotide sequence ID" value="NZ_CP025746.1"/>
</dbReference>
<evidence type="ECO:0000313" key="5">
    <source>
        <dbReference type="EMBL" id="QAA33688.1"/>
    </source>
</evidence>
<proteinExistence type="inferred from homology"/>
<feature type="binding site" evidence="4">
    <location>
        <position position="122"/>
    </location>
    <ligand>
        <name>a divalent metal cation</name>
        <dbReference type="ChEBI" id="CHEBI:60240"/>
        <label>1</label>
    </ligand>
</feature>
<dbReference type="Proteomes" id="UP000286268">
    <property type="component" value="Chromosome"/>
</dbReference>
<evidence type="ECO:0000256" key="2">
    <source>
        <dbReference type="ARBA" id="ARBA00022112"/>
    </source>
</evidence>
<evidence type="ECO:0000313" key="6">
    <source>
        <dbReference type="Proteomes" id="UP000286268"/>
    </source>
</evidence>
<dbReference type="KEGG" id="cmah:C1I91_19740"/>
<dbReference type="OrthoDB" id="1755148at2"/>
<feature type="binding site" evidence="4">
    <location>
        <position position="252"/>
    </location>
    <ligand>
        <name>a divalent metal cation</name>
        <dbReference type="ChEBI" id="CHEBI:60240"/>
        <label>1</label>
    </ligand>
</feature>
<dbReference type="Gene3D" id="3.40.1390.30">
    <property type="entry name" value="NIF3 (NGG1p interacting factor 3)-like"/>
    <property type="match status" value="2"/>
</dbReference>
<dbReference type="EMBL" id="CP025746">
    <property type="protein sequence ID" value="QAA33688.1"/>
    <property type="molecule type" value="Genomic_DNA"/>
</dbReference>
<feature type="binding site" evidence="4">
    <location>
        <position position="84"/>
    </location>
    <ligand>
        <name>a divalent metal cation</name>
        <dbReference type="ChEBI" id="CHEBI:60240"/>
        <label>1</label>
    </ligand>
</feature>
<evidence type="ECO:0000256" key="4">
    <source>
        <dbReference type="PIRSR" id="PIRSR602678-1"/>
    </source>
</evidence>
<name>A0A3R5VA57_9CLOT</name>
<dbReference type="InterPro" id="IPR002678">
    <property type="entry name" value="DUF34/NIF3"/>
</dbReference>
<dbReference type="PANTHER" id="PTHR13799">
    <property type="entry name" value="NGG1 INTERACTING FACTOR 3"/>
    <property type="match status" value="1"/>
</dbReference>
<feature type="binding site" evidence="4">
    <location>
        <position position="83"/>
    </location>
    <ligand>
        <name>a divalent metal cation</name>
        <dbReference type="ChEBI" id="CHEBI:60240"/>
        <label>1</label>
    </ligand>
</feature>
<dbReference type="InterPro" id="IPR036069">
    <property type="entry name" value="DUF34/NIF3_sf"/>
</dbReference>
<organism evidence="5 6">
    <name type="scientific">Clostridium manihotivorum</name>
    <dbReference type="NCBI Taxonomy" id="2320868"/>
    <lineage>
        <taxon>Bacteria</taxon>
        <taxon>Bacillati</taxon>
        <taxon>Bacillota</taxon>
        <taxon>Clostridia</taxon>
        <taxon>Eubacteriales</taxon>
        <taxon>Clostridiaceae</taxon>
        <taxon>Clostridium</taxon>
    </lineage>
</organism>
<evidence type="ECO:0000256" key="1">
    <source>
        <dbReference type="ARBA" id="ARBA00006964"/>
    </source>
</evidence>
<protein>
    <recommendedName>
        <fullName evidence="2">GTP cyclohydrolase 1 type 2 homolog</fullName>
    </recommendedName>
</protein>
<dbReference type="AlphaFoldDB" id="A0A3R5VA57"/>
<keyword evidence="6" id="KW-1185">Reference proteome</keyword>
<reference evidence="5 6" key="1">
    <citation type="submission" date="2018-01" db="EMBL/GenBank/DDBJ databases">
        <title>Genome Sequencing and Assembly of Anaerobacter polyendosporus strain CT4.</title>
        <authorList>
            <person name="Tachaapaikoon C."/>
            <person name="Sutheeworapong S."/>
            <person name="Jenjaroenpun P."/>
            <person name="Wongsurawat T."/>
            <person name="Nookeaw I."/>
            <person name="Cheawchanlertfa P."/>
            <person name="Kosugi A."/>
            <person name="Cheevadhanarak S."/>
            <person name="Ratanakhanokchai K."/>
        </authorList>
    </citation>
    <scope>NUCLEOTIDE SEQUENCE [LARGE SCALE GENOMIC DNA]</scope>
    <source>
        <strain evidence="5 6">CT4</strain>
    </source>
</reference>
<keyword evidence="3 4" id="KW-0479">Metal-binding</keyword>
<dbReference type="SUPFAM" id="SSF102705">
    <property type="entry name" value="NIF3 (NGG1p interacting factor 3)-like"/>
    <property type="match status" value="1"/>
</dbReference>
<dbReference type="PANTHER" id="PTHR13799:SF14">
    <property type="entry name" value="GTP CYCLOHYDROLASE 1 TYPE 2 HOMOLOG"/>
    <property type="match status" value="1"/>
</dbReference>
<accession>A0A3R5VA57</accession>
<dbReference type="Pfam" id="PF01784">
    <property type="entry name" value="DUF34_NIF3"/>
    <property type="match status" value="1"/>
</dbReference>
<dbReference type="GO" id="GO:0046872">
    <property type="term" value="F:metal ion binding"/>
    <property type="evidence" value="ECO:0007669"/>
    <property type="project" value="UniProtKB-KW"/>
</dbReference>